<accession>A0A7Y2E6X9</accession>
<feature type="transmembrane region" description="Helical" evidence="1">
    <location>
        <begin position="324"/>
        <end position="342"/>
    </location>
</feature>
<proteinExistence type="predicted"/>
<dbReference type="Proteomes" id="UP000547674">
    <property type="component" value="Unassembled WGS sequence"/>
</dbReference>
<feature type="transmembrane region" description="Helical" evidence="1">
    <location>
        <begin position="354"/>
        <end position="374"/>
    </location>
</feature>
<feature type="non-terminal residue" evidence="2">
    <location>
        <position position="1"/>
    </location>
</feature>
<feature type="transmembrane region" description="Helical" evidence="1">
    <location>
        <begin position="81"/>
        <end position="100"/>
    </location>
</feature>
<keyword evidence="1" id="KW-0472">Membrane</keyword>
<protein>
    <recommendedName>
        <fullName evidence="4">Glycosyltransferase RgtA/B/C/D-like domain-containing protein</fullName>
    </recommendedName>
</protein>
<evidence type="ECO:0008006" key="4">
    <source>
        <dbReference type="Google" id="ProtNLM"/>
    </source>
</evidence>
<feature type="transmembrane region" description="Helical" evidence="1">
    <location>
        <begin position="289"/>
        <end position="312"/>
    </location>
</feature>
<feature type="transmembrane region" description="Helical" evidence="1">
    <location>
        <begin position="179"/>
        <end position="200"/>
    </location>
</feature>
<feature type="transmembrane region" description="Helical" evidence="1">
    <location>
        <begin position="50"/>
        <end position="69"/>
    </location>
</feature>
<keyword evidence="1" id="KW-0812">Transmembrane</keyword>
<evidence type="ECO:0000256" key="1">
    <source>
        <dbReference type="SAM" id="Phobius"/>
    </source>
</evidence>
<evidence type="ECO:0000313" key="2">
    <source>
        <dbReference type="EMBL" id="NNF06331.1"/>
    </source>
</evidence>
<gene>
    <name evidence="2" type="ORF">HKN21_06195</name>
</gene>
<evidence type="ECO:0000313" key="3">
    <source>
        <dbReference type="Proteomes" id="UP000547674"/>
    </source>
</evidence>
<feature type="transmembrane region" description="Helical" evidence="1">
    <location>
        <begin position="255"/>
        <end position="273"/>
    </location>
</feature>
<feature type="transmembrane region" description="Helical" evidence="1">
    <location>
        <begin position="381"/>
        <end position="403"/>
    </location>
</feature>
<dbReference type="AlphaFoldDB" id="A0A7Y2E6X9"/>
<sequence length="541" mass="60027">LPWLIGLGFALIVASLVVPFEWRRITSDAWFHVAVVHEMSRAGIPPQDPYFAGLGLQYFWFFHTVLLGWQHASSLSPAGTMALLNIVGAGLCVPAAATLGRALNFPKDACRWAGVVILLGMGGMFWALFPIKLITLFYGEVTGMAAVRDLVGDTSNLMPIDTGRIVSIGNSTSFILRKFLVGTAASWAMLLVLITGASALRFARHRRAAELIFLFLSSLGAFLFHTIVGGASVVAIAGGAFLVFVTGRGPRKPSLWIMFAIALSLVLCVPYLMSVTSGKESSNMFPLGIHLWAILSLPITLFGVGLLAPFALKRIWKRGPGPDMLFLGWLLCALGYALLARLPGPNQFDKPPMILYMPLAVAAGLAIPAIWHKLTRTRSRVWFAVALFMFLVPENCFRAYGFFNDRFFPANWEEEAPLYEWIGENTERDAVVIDAPERTDVLLRAPRRQLYGLETYAYQWGYDAEEMDRRYKLKQEIYKGSGALPKTTVETLRSLSIDLDAPLYVVVRNAETPNVSRRLLASRQFQSVFHEDGRHVFSFQP</sequence>
<organism evidence="2 3">
    <name type="scientific">Eiseniibacteriota bacterium</name>
    <dbReference type="NCBI Taxonomy" id="2212470"/>
    <lineage>
        <taxon>Bacteria</taxon>
        <taxon>Candidatus Eiseniibacteriota</taxon>
    </lineage>
</organism>
<comment type="caution">
    <text evidence="2">The sequence shown here is derived from an EMBL/GenBank/DDBJ whole genome shotgun (WGS) entry which is preliminary data.</text>
</comment>
<keyword evidence="1" id="KW-1133">Transmembrane helix</keyword>
<feature type="transmembrane region" description="Helical" evidence="1">
    <location>
        <begin position="212"/>
        <end position="243"/>
    </location>
</feature>
<name>A0A7Y2E6X9_UNCEI</name>
<dbReference type="EMBL" id="JABDJR010000234">
    <property type="protein sequence ID" value="NNF06331.1"/>
    <property type="molecule type" value="Genomic_DNA"/>
</dbReference>
<reference evidence="2 3" key="1">
    <citation type="submission" date="2020-03" db="EMBL/GenBank/DDBJ databases">
        <title>Metabolic flexibility allows generalist bacteria to become dominant in a frequently disturbed ecosystem.</title>
        <authorList>
            <person name="Chen Y.-J."/>
            <person name="Leung P.M."/>
            <person name="Bay S.K."/>
            <person name="Hugenholtz P."/>
            <person name="Kessler A.J."/>
            <person name="Shelley G."/>
            <person name="Waite D.W."/>
            <person name="Cook P.L."/>
            <person name="Greening C."/>
        </authorList>
    </citation>
    <scope>NUCLEOTIDE SEQUENCE [LARGE SCALE GENOMIC DNA]</scope>
    <source>
        <strain evidence="2">SS_bin_28</strain>
    </source>
</reference>
<feature type="transmembrane region" description="Helical" evidence="1">
    <location>
        <begin position="112"/>
        <end position="129"/>
    </location>
</feature>